<feature type="domain" description="Harmonin-binding protein USHBP1 PDZ-binding" evidence="3">
    <location>
        <begin position="238"/>
        <end position="288"/>
    </location>
</feature>
<evidence type="ECO:0000256" key="1">
    <source>
        <dbReference type="SAM" id="Coils"/>
    </source>
</evidence>
<organism evidence="4 5">
    <name type="scientific">Cricetulus griseus</name>
    <name type="common">Chinese hamster</name>
    <name type="synonym">Cricetulus barabensis griseus</name>
    <dbReference type="NCBI Taxonomy" id="10029"/>
    <lineage>
        <taxon>Eukaryota</taxon>
        <taxon>Metazoa</taxon>
        <taxon>Chordata</taxon>
        <taxon>Craniata</taxon>
        <taxon>Vertebrata</taxon>
        <taxon>Euteleostomi</taxon>
        <taxon>Mammalia</taxon>
        <taxon>Eutheria</taxon>
        <taxon>Euarchontoglires</taxon>
        <taxon>Glires</taxon>
        <taxon>Rodentia</taxon>
        <taxon>Myomorpha</taxon>
        <taxon>Muroidea</taxon>
        <taxon>Cricetidae</taxon>
        <taxon>Cricetinae</taxon>
        <taxon>Cricetulus</taxon>
    </lineage>
</organism>
<gene>
    <name evidence="4" type="ORF">H671_1g0447</name>
</gene>
<dbReference type="InterPro" id="IPR040171">
    <property type="entry name" value="USBP1-like"/>
</dbReference>
<feature type="compositionally biased region" description="Basic residues" evidence="2">
    <location>
        <begin position="1"/>
        <end position="15"/>
    </location>
</feature>
<dbReference type="PANTHER" id="PTHR23347">
    <property type="entry name" value="COLORECTAL MUTANT CANCER PROTEIN MCC PROTEIN -RELATED"/>
    <property type="match status" value="1"/>
</dbReference>
<protein>
    <submittedName>
        <fullName evidence="4">Usher syndrome type-1C protein-binding protein 1</fullName>
    </submittedName>
</protein>
<dbReference type="Proteomes" id="UP000030759">
    <property type="component" value="Unassembled WGS sequence"/>
</dbReference>
<evidence type="ECO:0000313" key="4">
    <source>
        <dbReference type="EMBL" id="ERE92143.1"/>
    </source>
</evidence>
<evidence type="ECO:0000313" key="5">
    <source>
        <dbReference type="Proteomes" id="UP000030759"/>
    </source>
</evidence>
<dbReference type="Pfam" id="PF10506">
    <property type="entry name" value="USHBP1_PDZ-bd"/>
    <property type="match status" value="1"/>
</dbReference>
<feature type="region of interest" description="Disordered" evidence="2">
    <location>
        <begin position="1"/>
        <end position="56"/>
    </location>
</feature>
<dbReference type="InterPro" id="IPR019536">
    <property type="entry name" value="USHBP1_PDZ-bd"/>
</dbReference>
<keyword evidence="1" id="KW-0175">Coiled coil</keyword>
<evidence type="ECO:0000256" key="2">
    <source>
        <dbReference type="SAM" id="MobiDB-lite"/>
    </source>
</evidence>
<reference evidence="5" key="1">
    <citation type="journal article" date="2013" name="Nat. Biotechnol.">
        <title>Chinese hamster genome sequenced from sorted chromosomes.</title>
        <authorList>
            <person name="Brinkrolf K."/>
            <person name="Rupp O."/>
            <person name="Laux H."/>
            <person name="Kollin F."/>
            <person name="Ernst W."/>
            <person name="Linke B."/>
            <person name="Kofler R."/>
            <person name="Romand S."/>
            <person name="Hesse F."/>
            <person name="Budach W.E."/>
            <person name="Galosy S."/>
            <person name="Muller D."/>
            <person name="Noll T."/>
            <person name="Wienberg J."/>
            <person name="Jostock T."/>
            <person name="Leonard M."/>
            <person name="Grillari J."/>
            <person name="Tauch A."/>
            <person name="Goesmann A."/>
            <person name="Helk B."/>
            <person name="Mott J.E."/>
            <person name="Puhler A."/>
            <person name="Borth N."/>
        </authorList>
    </citation>
    <scope>NUCLEOTIDE SEQUENCE [LARGE SCALE GENOMIC DNA]</scope>
    <source>
        <strain evidence="5">17A/GY</strain>
    </source>
</reference>
<dbReference type="EMBL" id="KE663006">
    <property type="protein sequence ID" value="ERE92143.1"/>
    <property type="molecule type" value="Genomic_DNA"/>
</dbReference>
<sequence>MSARATRPRSRRGRHPQPGELDPVAESSEEVEATNGSFESKPELLQEHLGPDLQSPGKRLRWLGFLGCLSRPEGDCDMGSHGAIALKSKVEGHQTLQAAPLDTSSGATSVPSVFETLQSRLSSLEATVAAWRHRSRSFPRPLEKEERDQMALEPFDGQEEAWPEQHEAARLRERNAWLRLALGRHEDELVCTQASLQDAQAEKEILQRQSDSSTQIFGCHSKHRSAPEMHLIEDQMEQLQGSIEKLKCFNRLLLAVLQGYKGRCESLSMQLGQREAEATALRLALQYRSVSATNDGGGWGRNGAASQDGPMQRDMGTSESTLPHHEILF</sequence>
<feature type="compositionally biased region" description="Basic and acidic residues" evidence="2">
    <location>
        <begin position="40"/>
        <end position="50"/>
    </location>
</feature>
<proteinExistence type="predicted"/>
<feature type="region of interest" description="Disordered" evidence="2">
    <location>
        <begin position="296"/>
        <end position="329"/>
    </location>
</feature>
<name>A0A061IR22_CRIGR</name>
<dbReference type="AlphaFoldDB" id="A0A061IR22"/>
<feature type="coiled-coil region" evidence="1">
    <location>
        <begin position="182"/>
        <end position="216"/>
    </location>
</feature>
<dbReference type="PANTHER" id="PTHR23347:SF5">
    <property type="entry name" value="HARMONIN-BINDING PROTEIN USHBP1"/>
    <property type="match status" value="1"/>
</dbReference>
<evidence type="ECO:0000259" key="3">
    <source>
        <dbReference type="Pfam" id="PF10506"/>
    </source>
</evidence>
<accession>A0A061IR22</accession>